<gene>
    <name evidence="2" type="ORF">SAMN04489859_101282</name>
</gene>
<evidence type="ECO:0000313" key="3">
    <source>
        <dbReference type="Proteomes" id="UP000199054"/>
    </source>
</evidence>
<dbReference type="Proteomes" id="UP000199054">
    <property type="component" value="Unassembled WGS sequence"/>
</dbReference>
<accession>A0A1H8IF02</accession>
<organism evidence="2 3">
    <name type="scientific">Paracoccus alcaliphilus</name>
    <dbReference type="NCBI Taxonomy" id="34002"/>
    <lineage>
        <taxon>Bacteria</taxon>
        <taxon>Pseudomonadati</taxon>
        <taxon>Pseudomonadota</taxon>
        <taxon>Alphaproteobacteria</taxon>
        <taxon>Rhodobacterales</taxon>
        <taxon>Paracoccaceae</taxon>
        <taxon>Paracoccus</taxon>
    </lineage>
</organism>
<proteinExistence type="predicted"/>
<dbReference type="EMBL" id="FODE01000012">
    <property type="protein sequence ID" value="SEN66849.1"/>
    <property type="molecule type" value="Genomic_DNA"/>
</dbReference>
<dbReference type="RefSeq" id="WP_170851808.1">
    <property type="nucleotide sequence ID" value="NZ_CP067124.1"/>
</dbReference>
<keyword evidence="1" id="KW-0812">Transmembrane</keyword>
<dbReference type="AlphaFoldDB" id="A0A1H8IF02"/>
<keyword evidence="3" id="KW-1185">Reference proteome</keyword>
<evidence type="ECO:0000256" key="1">
    <source>
        <dbReference type="SAM" id="Phobius"/>
    </source>
</evidence>
<protein>
    <submittedName>
        <fullName evidence="2">Uncharacterized protein</fullName>
    </submittedName>
</protein>
<feature type="transmembrane region" description="Helical" evidence="1">
    <location>
        <begin position="6"/>
        <end position="25"/>
    </location>
</feature>
<reference evidence="2 3" key="1">
    <citation type="submission" date="2016-10" db="EMBL/GenBank/DDBJ databases">
        <authorList>
            <person name="de Groot N.N."/>
        </authorList>
    </citation>
    <scope>NUCLEOTIDE SEQUENCE [LARGE SCALE GENOMIC DNA]</scope>
    <source>
        <strain evidence="2 3">DSM 8512</strain>
    </source>
</reference>
<keyword evidence="1" id="KW-1133">Transmembrane helix</keyword>
<keyword evidence="1" id="KW-0472">Membrane</keyword>
<name>A0A1H8IF02_9RHOB</name>
<feature type="transmembrane region" description="Helical" evidence="1">
    <location>
        <begin position="32"/>
        <end position="49"/>
    </location>
</feature>
<evidence type="ECO:0000313" key="2">
    <source>
        <dbReference type="EMBL" id="SEN66849.1"/>
    </source>
</evidence>
<sequence>MPLPHFLLLLMAVILAAALTLWLSFAIGMPEIMLALLALAGAALVHMSVRNHHDSES</sequence>